<organism evidence="2 3">
    <name type="scientific">Symbiodinium microadriaticum</name>
    <name type="common">Dinoflagellate</name>
    <name type="synonym">Zooxanthella microadriatica</name>
    <dbReference type="NCBI Taxonomy" id="2951"/>
    <lineage>
        <taxon>Eukaryota</taxon>
        <taxon>Sar</taxon>
        <taxon>Alveolata</taxon>
        <taxon>Dinophyceae</taxon>
        <taxon>Suessiales</taxon>
        <taxon>Symbiodiniaceae</taxon>
        <taxon>Symbiodinium</taxon>
    </lineage>
</organism>
<evidence type="ECO:0000313" key="3">
    <source>
        <dbReference type="Proteomes" id="UP000186817"/>
    </source>
</evidence>
<proteinExistence type="predicted"/>
<feature type="region of interest" description="Disordered" evidence="1">
    <location>
        <begin position="291"/>
        <end position="358"/>
    </location>
</feature>
<name>A0A1Q9E2S1_SYMMI</name>
<feature type="region of interest" description="Disordered" evidence="1">
    <location>
        <begin position="1"/>
        <end position="33"/>
    </location>
</feature>
<dbReference type="Proteomes" id="UP000186817">
    <property type="component" value="Unassembled WGS sequence"/>
</dbReference>
<feature type="compositionally biased region" description="Basic and acidic residues" evidence="1">
    <location>
        <begin position="1"/>
        <end position="10"/>
    </location>
</feature>
<evidence type="ECO:0000313" key="2">
    <source>
        <dbReference type="EMBL" id="OLQ01701.1"/>
    </source>
</evidence>
<gene>
    <name evidence="2" type="ORF">AK812_SmicGene15491</name>
</gene>
<dbReference type="OrthoDB" id="429931at2759"/>
<keyword evidence="3" id="KW-1185">Reference proteome</keyword>
<comment type="caution">
    <text evidence="2">The sequence shown here is derived from an EMBL/GenBank/DDBJ whole genome shotgun (WGS) entry which is preliminary data.</text>
</comment>
<protein>
    <submittedName>
        <fullName evidence="2">Uncharacterized protein</fullName>
    </submittedName>
</protein>
<dbReference type="AlphaFoldDB" id="A0A1Q9E2S1"/>
<evidence type="ECO:0000256" key="1">
    <source>
        <dbReference type="SAM" id="MobiDB-lite"/>
    </source>
</evidence>
<reference evidence="2 3" key="1">
    <citation type="submission" date="2016-02" db="EMBL/GenBank/DDBJ databases">
        <title>Genome analysis of coral dinoflagellate symbionts highlights evolutionary adaptations to a symbiotic lifestyle.</title>
        <authorList>
            <person name="Aranda M."/>
            <person name="Li Y."/>
            <person name="Liew Y.J."/>
            <person name="Baumgarten S."/>
            <person name="Simakov O."/>
            <person name="Wilson M."/>
            <person name="Piel J."/>
            <person name="Ashoor H."/>
            <person name="Bougouffa S."/>
            <person name="Bajic V.B."/>
            <person name="Ryu T."/>
            <person name="Ravasi T."/>
            <person name="Bayer T."/>
            <person name="Micklem G."/>
            <person name="Kim H."/>
            <person name="Bhak J."/>
            <person name="Lajeunesse T.C."/>
            <person name="Voolstra C.R."/>
        </authorList>
    </citation>
    <scope>NUCLEOTIDE SEQUENCE [LARGE SCALE GENOMIC DNA]</scope>
    <source>
        <strain evidence="2 3">CCMP2467</strain>
    </source>
</reference>
<sequence length="417" mass="45049">MLGRPHEHHGCQRCAPRRHSGSPRFKPVEAQVPPPWALSQGSFAELVARPGGARNIADPSTLALVEAGPSRPDLPVRREAASLAAAVEAVRPANVKRAVTELRDNMLARSTRGPYESRLRTWNRLAFEGKVPTWPITTRTLEVIGAAFQAGAYRSAKEYFLAVFRYQEHDLRIEVDPLLRRFANRDRAAFDPNRAAHSTDVFVAAVWFMLREIEVRLRRNSAPVVPGARGYETHDPTGGGRPPRLVRAAVPRGAGATRSKDDSLTVFGGVLEVAGLETVYRDSAGVERQTFGGQEQGSDQPGVPAGPSSSRLSAPETGEGGPRKNRTRRPTITSISPGYISRTRKSTTPTGRHGEPWAAGPMGDASSFGYRPPLGGGLLQTLLPGRPPGMQRGGRKLLGLIVASVESSPSSHKKVDV</sequence>
<accession>A0A1Q9E2S1</accession>
<dbReference type="EMBL" id="LSRX01000283">
    <property type="protein sequence ID" value="OLQ01701.1"/>
    <property type="molecule type" value="Genomic_DNA"/>
</dbReference>
<feature type="region of interest" description="Disordered" evidence="1">
    <location>
        <begin position="225"/>
        <end position="244"/>
    </location>
</feature>